<organism evidence="2 3">
    <name type="scientific">Thioclava dalianensis</name>
    <dbReference type="NCBI Taxonomy" id="1185766"/>
    <lineage>
        <taxon>Bacteria</taxon>
        <taxon>Pseudomonadati</taxon>
        <taxon>Pseudomonadota</taxon>
        <taxon>Alphaproteobacteria</taxon>
        <taxon>Rhodobacterales</taxon>
        <taxon>Paracoccaceae</taxon>
        <taxon>Thioclava</taxon>
    </lineage>
</organism>
<feature type="domain" description="DUF7742" evidence="1">
    <location>
        <begin position="2"/>
        <end position="87"/>
    </location>
</feature>
<keyword evidence="3" id="KW-1185">Reference proteome</keyword>
<dbReference type="RefSeq" id="WP_051693227.1">
    <property type="nucleotide sequence ID" value="NZ_FOVB01000005.1"/>
</dbReference>
<dbReference type="EMBL" id="JHEH01000001">
    <property type="protein sequence ID" value="KEP71664.1"/>
    <property type="molecule type" value="Genomic_DNA"/>
</dbReference>
<evidence type="ECO:0000313" key="2">
    <source>
        <dbReference type="EMBL" id="KEP71664.1"/>
    </source>
</evidence>
<evidence type="ECO:0000313" key="3">
    <source>
        <dbReference type="Proteomes" id="UP000027725"/>
    </source>
</evidence>
<evidence type="ECO:0000259" key="1">
    <source>
        <dbReference type="Pfam" id="PF24891"/>
    </source>
</evidence>
<proteinExistence type="predicted"/>
<accession>A0A074TJ44</accession>
<dbReference type="Pfam" id="PF24891">
    <property type="entry name" value="DUF7742"/>
    <property type="match status" value="1"/>
</dbReference>
<gene>
    <name evidence="2" type="ORF">DL1_01265</name>
</gene>
<sequence>MRPVQDGDLIALARVAMLWPEARRAARLERALAQADAADWHRIRRGRIHPKWGNGSLMSWALDQPAGPRDPNDACYLEALRAVCTALLAYQSARN</sequence>
<dbReference type="OrthoDB" id="7863415at2"/>
<comment type="caution">
    <text evidence="2">The sequence shown here is derived from an EMBL/GenBank/DDBJ whole genome shotgun (WGS) entry which is preliminary data.</text>
</comment>
<dbReference type="eggNOG" id="ENOG5031HPC">
    <property type="taxonomic scope" value="Bacteria"/>
</dbReference>
<dbReference type="AlphaFoldDB" id="A0A074TJ44"/>
<dbReference type="InterPro" id="IPR056644">
    <property type="entry name" value="DUF7742"/>
</dbReference>
<name>A0A074TJ44_9RHOB</name>
<reference evidence="2 3" key="1">
    <citation type="submission" date="2014-03" db="EMBL/GenBank/DDBJ databases">
        <title>The draft genome sequence of Thioclava dalianensis DLFJ1-1.</title>
        <authorList>
            <person name="Lai Q."/>
            <person name="Shao Z."/>
        </authorList>
    </citation>
    <scope>NUCLEOTIDE SEQUENCE [LARGE SCALE GENOMIC DNA]</scope>
    <source>
        <strain evidence="2 3">DLFJ1-1</strain>
    </source>
</reference>
<dbReference type="Proteomes" id="UP000027725">
    <property type="component" value="Unassembled WGS sequence"/>
</dbReference>
<protein>
    <recommendedName>
        <fullName evidence="1">DUF7742 domain-containing protein</fullName>
    </recommendedName>
</protein>
<dbReference type="STRING" id="1185766.SAMN05216224_105133"/>